<sequence>MRVKEPPRDNLDLRNRLLASGEAMKSLFLGRSENIKFIFCYGLKRSIFIQGLLIMFFNISNHWKLSQGVGW</sequence>
<organism evidence="1 2">
    <name type="scientific">Desulforamulus ruminis (strain ATCC 23193 / DSM 2154 / NCIMB 8452 / DL)</name>
    <name type="common">Desulfotomaculum ruminis</name>
    <dbReference type="NCBI Taxonomy" id="696281"/>
    <lineage>
        <taxon>Bacteria</taxon>
        <taxon>Bacillati</taxon>
        <taxon>Bacillota</taxon>
        <taxon>Clostridia</taxon>
        <taxon>Eubacteriales</taxon>
        <taxon>Peptococcaceae</taxon>
        <taxon>Desulforamulus</taxon>
    </lineage>
</organism>
<protein>
    <submittedName>
        <fullName evidence="1">Uncharacterized protein</fullName>
    </submittedName>
</protein>
<gene>
    <name evidence="1" type="ordered locus">Desru_2678</name>
</gene>
<evidence type="ECO:0000313" key="1">
    <source>
        <dbReference type="EMBL" id="AEG60904.1"/>
    </source>
</evidence>
<accession>F6DR69</accession>
<dbReference type="AlphaFoldDB" id="F6DR69"/>
<reference evidence="2" key="1">
    <citation type="submission" date="2011-05" db="EMBL/GenBank/DDBJ databases">
        <title>Complete sequence of Desulfotomaculum ruminis DSM 2154.</title>
        <authorList>
            <person name="Lucas S."/>
            <person name="Copeland A."/>
            <person name="Lapidus A."/>
            <person name="Cheng J.-F."/>
            <person name="Goodwin L."/>
            <person name="Pitluck S."/>
            <person name="Lu M."/>
            <person name="Detter J.C."/>
            <person name="Han C."/>
            <person name="Tapia R."/>
            <person name="Land M."/>
            <person name="Hauser L."/>
            <person name="Kyrpides N."/>
            <person name="Ivanova N."/>
            <person name="Mikhailova N."/>
            <person name="Pagani I."/>
            <person name="Stams A.J.M."/>
            <person name="Plugge C.M."/>
            <person name="Muyzer G."/>
            <person name="Kuever J."/>
            <person name="Parshina S.N."/>
            <person name="Ivanova A.E."/>
            <person name="Nazina T.N."/>
            <person name="Brambilla E."/>
            <person name="Spring S."/>
            <person name="Klenk H.-P."/>
            <person name="Woyke T."/>
        </authorList>
    </citation>
    <scope>NUCLEOTIDE SEQUENCE [LARGE SCALE GENOMIC DNA]</scope>
    <source>
        <strain evidence="2">ATCC 23193 / DSM 2154 / NCIB 8452 / DL</strain>
    </source>
</reference>
<reference evidence="1 2" key="2">
    <citation type="journal article" date="2012" name="Stand. Genomic Sci.">
        <title>Complete genome sequence of the sulfate-reducing firmicute Desulfotomaculum ruminis type strain (DL(T)).</title>
        <authorList>
            <person name="Spring S."/>
            <person name="Visser M."/>
            <person name="Lu M."/>
            <person name="Copeland A."/>
            <person name="Lapidus A."/>
            <person name="Lucas S."/>
            <person name="Cheng J.F."/>
            <person name="Han C."/>
            <person name="Tapia R."/>
            <person name="Goodwin L.A."/>
            <person name="Pitluck S."/>
            <person name="Ivanova N."/>
            <person name="Land M."/>
            <person name="Hauser L."/>
            <person name="Larimer F."/>
            <person name="Rohde M."/>
            <person name="Goker M."/>
            <person name="Detter J.C."/>
            <person name="Kyrpides N.C."/>
            <person name="Woyke T."/>
            <person name="Schaap P.J."/>
            <person name="Plugge C.M."/>
            <person name="Muyzer G."/>
            <person name="Kuever J."/>
            <person name="Pereira I.A."/>
            <person name="Parshina S.N."/>
            <person name="Bernier-Latmani R."/>
            <person name="Stams A.J."/>
            <person name="Klenk H.P."/>
        </authorList>
    </citation>
    <scope>NUCLEOTIDE SEQUENCE [LARGE SCALE GENOMIC DNA]</scope>
    <source>
        <strain evidence="2">ATCC 23193 / DSM 2154 / NCIB 8452 / DL</strain>
    </source>
</reference>
<proteinExistence type="predicted"/>
<evidence type="ECO:0000313" key="2">
    <source>
        <dbReference type="Proteomes" id="UP000009234"/>
    </source>
</evidence>
<dbReference type="Proteomes" id="UP000009234">
    <property type="component" value="Chromosome"/>
</dbReference>
<dbReference type="KEGG" id="dru:Desru_2678"/>
<dbReference type="STRING" id="696281.Desru_2678"/>
<dbReference type="EMBL" id="CP002780">
    <property type="protein sequence ID" value="AEG60904.1"/>
    <property type="molecule type" value="Genomic_DNA"/>
</dbReference>
<name>F6DR69_DESRL</name>
<keyword evidence="2" id="KW-1185">Reference proteome</keyword>
<dbReference type="HOGENOM" id="CLU_2733503_0_0_9"/>